<sequence>MRASGTANGGTRSTHFDHKVQGRNRSEYTLITYKGGFSQASAAPSRRARRYLSKVRAAAPEEGLAIRGHKRAADLQLLVISEEHEFIDGTRRRGRRGGGAGEKTRS</sequence>
<feature type="compositionally biased region" description="Polar residues" evidence="1">
    <location>
        <begin position="1"/>
        <end position="13"/>
    </location>
</feature>
<organism evidence="2 3">
    <name type="scientific">Eumeta variegata</name>
    <name type="common">Bagworm moth</name>
    <name type="synonym">Eumeta japonica</name>
    <dbReference type="NCBI Taxonomy" id="151549"/>
    <lineage>
        <taxon>Eukaryota</taxon>
        <taxon>Metazoa</taxon>
        <taxon>Ecdysozoa</taxon>
        <taxon>Arthropoda</taxon>
        <taxon>Hexapoda</taxon>
        <taxon>Insecta</taxon>
        <taxon>Pterygota</taxon>
        <taxon>Neoptera</taxon>
        <taxon>Endopterygota</taxon>
        <taxon>Lepidoptera</taxon>
        <taxon>Glossata</taxon>
        <taxon>Ditrysia</taxon>
        <taxon>Tineoidea</taxon>
        <taxon>Psychidae</taxon>
        <taxon>Oiketicinae</taxon>
        <taxon>Eumeta</taxon>
    </lineage>
</organism>
<dbReference type="EMBL" id="BGZK01001654">
    <property type="protein sequence ID" value="GBP84011.1"/>
    <property type="molecule type" value="Genomic_DNA"/>
</dbReference>
<keyword evidence="3" id="KW-1185">Reference proteome</keyword>
<comment type="caution">
    <text evidence="2">The sequence shown here is derived from an EMBL/GenBank/DDBJ whole genome shotgun (WGS) entry which is preliminary data.</text>
</comment>
<evidence type="ECO:0000313" key="3">
    <source>
        <dbReference type="Proteomes" id="UP000299102"/>
    </source>
</evidence>
<evidence type="ECO:0000256" key="1">
    <source>
        <dbReference type="SAM" id="MobiDB-lite"/>
    </source>
</evidence>
<accession>A0A4C1Z5B0</accession>
<dbReference type="Proteomes" id="UP000299102">
    <property type="component" value="Unassembled WGS sequence"/>
</dbReference>
<name>A0A4C1Z5B0_EUMVA</name>
<gene>
    <name evidence="2" type="ORF">EVAR_15748_1</name>
</gene>
<protein>
    <submittedName>
        <fullName evidence="2">Uncharacterized protein</fullName>
    </submittedName>
</protein>
<feature type="region of interest" description="Disordered" evidence="1">
    <location>
        <begin position="1"/>
        <end position="22"/>
    </location>
</feature>
<proteinExistence type="predicted"/>
<dbReference type="AlphaFoldDB" id="A0A4C1Z5B0"/>
<reference evidence="2 3" key="1">
    <citation type="journal article" date="2019" name="Commun. Biol.">
        <title>The bagworm genome reveals a unique fibroin gene that provides high tensile strength.</title>
        <authorList>
            <person name="Kono N."/>
            <person name="Nakamura H."/>
            <person name="Ohtoshi R."/>
            <person name="Tomita M."/>
            <person name="Numata K."/>
            <person name="Arakawa K."/>
        </authorList>
    </citation>
    <scope>NUCLEOTIDE SEQUENCE [LARGE SCALE GENOMIC DNA]</scope>
</reference>
<evidence type="ECO:0000313" key="2">
    <source>
        <dbReference type="EMBL" id="GBP84011.1"/>
    </source>
</evidence>